<gene>
    <name evidence="5" type="primary">ygfX</name>
    <name evidence="4" type="ORF">N5E88_15875</name>
    <name evidence="3" type="ORF">N7383_11615</name>
    <name evidence="5" type="ORF">NCTC10005_02154</name>
    <name evidence="2" type="ORF">P3S46_19060</name>
</gene>
<dbReference type="AlphaFoldDB" id="A0A0M7IRP2"/>
<reference evidence="4" key="2">
    <citation type="submission" date="2022-09" db="EMBL/GenBank/DDBJ databases">
        <title>Intensive care unit water sources are persistently colonized with multi-drug resistant bacteria and are the site of extensive horizontal gene transfer of antibiotic resistance genes.</title>
        <authorList>
            <person name="Diorio-Toth L."/>
        </authorList>
    </citation>
    <scope>NUCLEOTIDE SEQUENCE</scope>
    <source>
        <strain evidence="4">GD03711</strain>
        <strain evidence="3">GD04139</strain>
    </source>
</reference>
<dbReference type="EMBL" id="JAODZM010000015">
    <property type="protein sequence ID" value="MDH0196280.1"/>
    <property type="molecule type" value="Genomic_DNA"/>
</dbReference>
<evidence type="ECO:0000256" key="1">
    <source>
        <dbReference type="SAM" id="Phobius"/>
    </source>
</evidence>
<evidence type="ECO:0000313" key="3">
    <source>
        <dbReference type="EMBL" id="MDH0196280.1"/>
    </source>
</evidence>
<evidence type="ECO:0000313" key="2">
    <source>
        <dbReference type="EMBL" id="MDF3639306.1"/>
    </source>
</evidence>
<keyword evidence="1" id="KW-0812">Transmembrane</keyword>
<evidence type="ECO:0000313" key="6">
    <source>
        <dbReference type="Proteomes" id="UP000255106"/>
    </source>
</evidence>
<dbReference type="Pfam" id="PF07254">
    <property type="entry name" value="Cpta_toxin"/>
    <property type="match status" value="1"/>
</dbReference>
<evidence type="ECO:0000313" key="7">
    <source>
        <dbReference type="Proteomes" id="UP001161707"/>
    </source>
</evidence>
<accession>A0A1B3F4V5</accession>
<keyword evidence="1" id="KW-0472">Membrane</keyword>
<evidence type="ECO:0000313" key="4">
    <source>
        <dbReference type="EMBL" id="MDH1480950.1"/>
    </source>
</evidence>
<dbReference type="Proteomes" id="UP001158360">
    <property type="component" value="Unassembled WGS sequence"/>
</dbReference>
<sequence>MVLWQSDLRVSWRSQWMSLLLHGLVAAFVLLMPWPLSYTPLWLLLLSFVVFDSVRSQRRINARQGEIKLLMDSRLRWQGKEWDILGMPWMLSSGMMLRLRQVGGGKCQHLWLAADSMDIAEWRELRRMLLQQQPTQE</sequence>
<dbReference type="Proteomes" id="UP001215180">
    <property type="component" value="Unassembled WGS sequence"/>
</dbReference>
<dbReference type="Proteomes" id="UP000255106">
    <property type="component" value="Unassembled WGS sequence"/>
</dbReference>
<reference evidence="2" key="3">
    <citation type="submission" date="2023-03" db="EMBL/GenBank/DDBJ databases">
        <title>A Study on Prevalence and Characterization of Enterobacter cloacae strains in China.</title>
        <authorList>
            <person name="Zheng Z."/>
        </authorList>
    </citation>
    <scope>NUCLEOTIDE SEQUENCE</scope>
    <source>
        <strain evidence="2">EC77</strain>
    </source>
</reference>
<dbReference type="PIRSF" id="PIRSF020653">
    <property type="entry name" value="UCP020653"/>
    <property type="match status" value="1"/>
</dbReference>
<evidence type="ECO:0000313" key="5">
    <source>
        <dbReference type="EMBL" id="STQ09447.1"/>
    </source>
</evidence>
<dbReference type="RefSeq" id="WP_023620447.1">
    <property type="nucleotide sequence ID" value="NZ_AAXMGC020000004.1"/>
</dbReference>
<feature type="transmembrane region" description="Helical" evidence="1">
    <location>
        <begin position="12"/>
        <end position="31"/>
    </location>
</feature>
<dbReference type="InterPro" id="IPR009883">
    <property type="entry name" value="YgfX"/>
</dbReference>
<dbReference type="Proteomes" id="UP001161707">
    <property type="component" value="Unassembled WGS sequence"/>
</dbReference>
<dbReference type="EMBL" id="JAOCIY010000045">
    <property type="protein sequence ID" value="MDH1480950.1"/>
    <property type="molecule type" value="Genomic_DNA"/>
</dbReference>
<keyword evidence="1" id="KW-1133">Transmembrane helix</keyword>
<organism evidence="4 7">
    <name type="scientific">Enterobacter cloacae</name>
    <dbReference type="NCBI Taxonomy" id="550"/>
    <lineage>
        <taxon>Bacteria</taxon>
        <taxon>Pseudomonadati</taxon>
        <taxon>Pseudomonadota</taxon>
        <taxon>Gammaproteobacteria</taxon>
        <taxon>Enterobacterales</taxon>
        <taxon>Enterobacteriaceae</taxon>
        <taxon>Enterobacter</taxon>
        <taxon>Enterobacter cloacae complex</taxon>
    </lineage>
</organism>
<dbReference type="EMBL" id="UGJB01000004">
    <property type="protein sequence ID" value="STQ09447.1"/>
    <property type="molecule type" value="Genomic_DNA"/>
</dbReference>
<name>A0A0M7IRP2_ENTCL</name>
<dbReference type="EMBL" id="JARJGR010000851">
    <property type="protein sequence ID" value="MDF3639306.1"/>
    <property type="molecule type" value="Genomic_DNA"/>
</dbReference>
<proteinExistence type="predicted"/>
<reference evidence="5 6" key="1">
    <citation type="submission" date="2018-06" db="EMBL/GenBank/DDBJ databases">
        <authorList>
            <consortium name="Pathogen Informatics"/>
            <person name="Doyle S."/>
        </authorList>
    </citation>
    <scope>NUCLEOTIDE SEQUENCE [LARGE SCALE GENOMIC DNA]</scope>
    <source>
        <strain evidence="5 6">NCTC10005</strain>
    </source>
</reference>
<protein>
    <submittedName>
        <fullName evidence="4">Protein YgfX</fullName>
    </submittedName>
</protein>
<accession>A0A0M7IRP2</accession>